<dbReference type="PROSITE" id="PS51448">
    <property type="entry name" value="P_TREFOIL_2"/>
    <property type="match status" value="1"/>
</dbReference>
<feature type="compositionally biased region" description="Low complexity" evidence="3">
    <location>
        <begin position="44"/>
        <end position="59"/>
    </location>
</feature>
<dbReference type="Gene3D" id="2.60.40.1760">
    <property type="entry name" value="glycosyl hydrolase (family 31)"/>
    <property type="match status" value="1"/>
</dbReference>
<comment type="caution">
    <text evidence="2">Lacks conserved residue(s) required for the propagation of feature annotation.</text>
</comment>
<sequence length="231" mass="25605">MARKKLKRFTTLELMLSTLLLVVFLITIPLFVLSARDSLKSEDPGTAVTPDPGTTVTPDSGMSSTPDSAECPVVNELERINCIPDQSPTKATCDQRGCCWKPQGTISVPWCYYSQSHGYRVEGDLVKTSAGFTAQLDRLPSPSLFGSDVSNVLLTAEYQTSNRFHFKVVLTDQNKDRYEVPHEHVQPFQGSAASPLTYDVEVSKQPFSIKVLRRSNSRVLYVLKTCLGIRA</sequence>
<keyword evidence="7" id="KW-1185">Reference proteome</keyword>
<dbReference type="Pfam" id="PF00088">
    <property type="entry name" value="Trefoil"/>
    <property type="match status" value="1"/>
</dbReference>
<keyword evidence="4" id="KW-0472">Membrane</keyword>
<keyword evidence="4" id="KW-1133">Transmembrane helix</keyword>
<name>A0A5N4DYF3_CAMDR</name>
<keyword evidence="4" id="KW-0812">Transmembrane</keyword>
<dbReference type="CDD" id="cd00111">
    <property type="entry name" value="Trefoil"/>
    <property type="match status" value="1"/>
</dbReference>
<gene>
    <name evidence="6" type="ORF">Cadr_000008491</name>
</gene>
<dbReference type="InterPro" id="IPR051816">
    <property type="entry name" value="Glycosyl_Hydrolase_31"/>
</dbReference>
<dbReference type="Proteomes" id="UP000299084">
    <property type="component" value="Unassembled WGS sequence"/>
</dbReference>
<dbReference type="SUPFAM" id="SSF57492">
    <property type="entry name" value="Trefoil"/>
    <property type="match status" value="1"/>
</dbReference>
<evidence type="ECO:0000313" key="7">
    <source>
        <dbReference type="Proteomes" id="UP000299084"/>
    </source>
</evidence>
<dbReference type="Gene3D" id="4.10.110.10">
    <property type="entry name" value="Spasmolytic Protein, domain 1"/>
    <property type="match status" value="1"/>
</dbReference>
<feature type="domain" description="P-type" evidence="5">
    <location>
        <begin position="69"/>
        <end position="115"/>
    </location>
</feature>
<accession>A0A5N4DYF3</accession>
<evidence type="ECO:0000256" key="3">
    <source>
        <dbReference type="SAM" id="MobiDB-lite"/>
    </source>
</evidence>
<dbReference type="InterPro" id="IPR000519">
    <property type="entry name" value="P_trefoil_dom"/>
</dbReference>
<comment type="caution">
    <text evidence="6">The sequence shown here is derived from an EMBL/GenBank/DDBJ whole genome shotgun (WGS) entry which is preliminary data.</text>
</comment>
<dbReference type="FunFam" id="4.10.110.10:FF:000003">
    <property type="entry name" value="Maltase-glucoamylase, intestinal"/>
    <property type="match status" value="1"/>
</dbReference>
<dbReference type="PANTHER" id="PTHR43863:SF2">
    <property type="entry name" value="MALTASE-GLUCOAMYLASE"/>
    <property type="match status" value="1"/>
</dbReference>
<reference evidence="6 7" key="1">
    <citation type="journal article" date="2019" name="Mol. Ecol. Resour.">
        <title>Improving Illumina assemblies with Hi-C and long reads: an example with the North African dromedary.</title>
        <authorList>
            <person name="Elbers J.P."/>
            <person name="Rogers M.F."/>
            <person name="Perelman P.L."/>
            <person name="Proskuryakova A.A."/>
            <person name="Serdyukova N.A."/>
            <person name="Johnson W.E."/>
            <person name="Horin P."/>
            <person name="Corander J."/>
            <person name="Murphy D."/>
            <person name="Burger P.A."/>
        </authorList>
    </citation>
    <scope>NUCLEOTIDE SEQUENCE [LARGE SCALE GENOMIC DNA]</scope>
    <source>
        <strain evidence="6">Drom800</strain>
        <tissue evidence="6">Blood</tissue>
    </source>
</reference>
<evidence type="ECO:0000256" key="1">
    <source>
        <dbReference type="ARBA" id="ARBA00023157"/>
    </source>
</evidence>
<dbReference type="SMART" id="SM00018">
    <property type="entry name" value="PD"/>
    <property type="match status" value="1"/>
</dbReference>
<evidence type="ECO:0000259" key="5">
    <source>
        <dbReference type="PROSITE" id="PS51448"/>
    </source>
</evidence>
<dbReference type="GO" id="GO:0030246">
    <property type="term" value="F:carbohydrate binding"/>
    <property type="evidence" value="ECO:0007669"/>
    <property type="project" value="InterPro"/>
</dbReference>
<organism evidence="6 7">
    <name type="scientific">Camelus dromedarius</name>
    <name type="common">Dromedary</name>
    <name type="synonym">Arabian camel</name>
    <dbReference type="NCBI Taxonomy" id="9838"/>
    <lineage>
        <taxon>Eukaryota</taxon>
        <taxon>Metazoa</taxon>
        <taxon>Chordata</taxon>
        <taxon>Craniata</taxon>
        <taxon>Vertebrata</taxon>
        <taxon>Euteleostomi</taxon>
        <taxon>Mammalia</taxon>
        <taxon>Eutheria</taxon>
        <taxon>Laurasiatheria</taxon>
        <taxon>Artiodactyla</taxon>
        <taxon>Tylopoda</taxon>
        <taxon>Camelidae</taxon>
        <taxon>Camelus</taxon>
    </lineage>
</organism>
<keyword evidence="1" id="KW-1015">Disulfide bond</keyword>
<protein>
    <submittedName>
        <fullName evidence="6">Maltase-glucoamylase</fullName>
    </submittedName>
</protein>
<feature type="region of interest" description="Disordered" evidence="3">
    <location>
        <begin position="40"/>
        <end position="69"/>
    </location>
</feature>
<dbReference type="GO" id="GO:0003824">
    <property type="term" value="F:catalytic activity"/>
    <property type="evidence" value="ECO:0007669"/>
    <property type="project" value="InterPro"/>
</dbReference>
<dbReference type="InterPro" id="IPR044913">
    <property type="entry name" value="P_trefoil_dom_sf"/>
</dbReference>
<dbReference type="PROSITE" id="PS00025">
    <property type="entry name" value="P_TREFOIL_1"/>
    <property type="match status" value="1"/>
</dbReference>
<dbReference type="AlphaFoldDB" id="A0A5N4DYF3"/>
<dbReference type="InterPro" id="IPR017957">
    <property type="entry name" value="P_trefoil_CS"/>
</dbReference>
<dbReference type="InterPro" id="IPR011013">
    <property type="entry name" value="Gal_mutarotase_sf_dom"/>
</dbReference>
<evidence type="ECO:0000256" key="4">
    <source>
        <dbReference type="SAM" id="Phobius"/>
    </source>
</evidence>
<evidence type="ECO:0000313" key="6">
    <source>
        <dbReference type="EMBL" id="KAB1276208.1"/>
    </source>
</evidence>
<proteinExistence type="predicted"/>
<evidence type="ECO:0000256" key="2">
    <source>
        <dbReference type="PROSITE-ProRule" id="PRU00779"/>
    </source>
</evidence>
<dbReference type="EMBL" id="JWIN03000007">
    <property type="protein sequence ID" value="KAB1276208.1"/>
    <property type="molecule type" value="Genomic_DNA"/>
</dbReference>
<dbReference type="GO" id="GO:0005975">
    <property type="term" value="P:carbohydrate metabolic process"/>
    <property type="evidence" value="ECO:0007669"/>
    <property type="project" value="InterPro"/>
</dbReference>
<dbReference type="PANTHER" id="PTHR43863">
    <property type="entry name" value="HYDROLASE, PUTATIVE (AFU_ORTHOLOGUE AFUA_1G03140)-RELATED"/>
    <property type="match status" value="1"/>
</dbReference>
<feature type="transmembrane region" description="Helical" evidence="4">
    <location>
        <begin position="12"/>
        <end position="33"/>
    </location>
</feature>
<dbReference type="SUPFAM" id="SSF74650">
    <property type="entry name" value="Galactose mutarotase-like"/>
    <property type="match status" value="1"/>
</dbReference>